<dbReference type="InterPro" id="IPR015915">
    <property type="entry name" value="Kelch-typ_b-propeller"/>
</dbReference>
<evidence type="ECO:0000256" key="2">
    <source>
        <dbReference type="ARBA" id="ARBA00022737"/>
    </source>
</evidence>
<proteinExistence type="predicted"/>
<dbReference type="PANTHER" id="PTHR46093">
    <property type="entry name" value="ACYL-COA-BINDING DOMAIN-CONTAINING PROTEIN 5"/>
    <property type="match status" value="1"/>
</dbReference>
<evidence type="ECO:0008006" key="5">
    <source>
        <dbReference type="Google" id="ProtNLM"/>
    </source>
</evidence>
<dbReference type="EMBL" id="RBNJ01002742">
    <property type="protein sequence ID" value="RUS31640.1"/>
    <property type="molecule type" value="Genomic_DNA"/>
</dbReference>
<dbReference type="AlphaFoldDB" id="A0A433QPE4"/>
<organism evidence="3 4">
    <name type="scientific">Jimgerdemannia flammicorona</name>
    <dbReference type="NCBI Taxonomy" id="994334"/>
    <lineage>
        <taxon>Eukaryota</taxon>
        <taxon>Fungi</taxon>
        <taxon>Fungi incertae sedis</taxon>
        <taxon>Mucoromycota</taxon>
        <taxon>Mucoromycotina</taxon>
        <taxon>Endogonomycetes</taxon>
        <taxon>Endogonales</taxon>
        <taxon>Endogonaceae</taxon>
        <taxon>Jimgerdemannia</taxon>
    </lineage>
</organism>
<comment type="caution">
    <text evidence="3">The sequence shown here is derived from an EMBL/GenBank/DDBJ whole genome shotgun (WGS) entry which is preliminary data.</text>
</comment>
<dbReference type="PANTHER" id="PTHR46093:SF18">
    <property type="entry name" value="FIBRONECTIN TYPE-III DOMAIN-CONTAINING PROTEIN"/>
    <property type="match status" value="1"/>
</dbReference>
<reference evidence="3 4" key="1">
    <citation type="journal article" date="2018" name="New Phytol.">
        <title>Phylogenomics of Endogonaceae and evolution of mycorrhizas within Mucoromycota.</title>
        <authorList>
            <person name="Chang Y."/>
            <person name="Desiro A."/>
            <person name="Na H."/>
            <person name="Sandor L."/>
            <person name="Lipzen A."/>
            <person name="Clum A."/>
            <person name="Barry K."/>
            <person name="Grigoriev I.V."/>
            <person name="Martin F.M."/>
            <person name="Stajich J.E."/>
            <person name="Smith M.E."/>
            <person name="Bonito G."/>
            <person name="Spatafora J.W."/>
        </authorList>
    </citation>
    <scope>NUCLEOTIDE SEQUENCE [LARGE SCALE GENOMIC DNA]</scope>
    <source>
        <strain evidence="3 4">AD002</strain>
    </source>
</reference>
<keyword evidence="4" id="KW-1185">Reference proteome</keyword>
<evidence type="ECO:0000313" key="3">
    <source>
        <dbReference type="EMBL" id="RUS31640.1"/>
    </source>
</evidence>
<dbReference type="Pfam" id="PF24681">
    <property type="entry name" value="Kelch_KLHDC2_KLHL20_DRC7"/>
    <property type="match status" value="1"/>
</dbReference>
<keyword evidence="1" id="KW-0880">Kelch repeat</keyword>
<keyword evidence="2" id="KW-0677">Repeat</keyword>
<evidence type="ECO:0000256" key="1">
    <source>
        <dbReference type="ARBA" id="ARBA00022441"/>
    </source>
</evidence>
<gene>
    <name evidence="3" type="ORF">BC938DRAFT_477382</name>
</gene>
<name>A0A433QPE4_9FUNG</name>
<sequence>SRIVNDWIENQLFTADVVAKIGRQLNIITCLAHSLKSITTSHDLVTVMAKPTYIVLPVMLAYVAQLATALNLTGQSAQSAVLINSAVYIFGGNVNKKTVANLYVLDVSQPWNCTSPAWSNYTSDTIDVPHTMNNAIWPSPDNNSFYVWGGNNNNRKPLIRSGFSQYNVVTKTWSRPINNSNIPQQRGGIVVTWTHGVAYIWGGKSDKFTGDKFTHVFDDIISFDMIKLVWNFLHVARLTPPPRVWYTATMLSDGQIVIIGGYICQQLNATTVNSTLALMSNIPVFNTKTTRWTFPNVTGSIPRRRRGHTAVL</sequence>
<evidence type="ECO:0000313" key="4">
    <source>
        <dbReference type="Proteomes" id="UP000274822"/>
    </source>
</evidence>
<feature type="non-terminal residue" evidence="3">
    <location>
        <position position="1"/>
    </location>
</feature>
<accession>A0A433QPE4</accession>
<feature type="non-terminal residue" evidence="3">
    <location>
        <position position="312"/>
    </location>
</feature>
<dbReference type="SUPFAM" id="SSF117281">
    <property type="entry name" value="Kelch motif"/>
    <property type="match status" value="1"/>
</dbReference>
<protein>
    <recommendedName>
        <fullName evidence="5">Galactose oxidase</fullName>
    </recommendedName>
</protein>
<dbReference type="Gene3D" id="2.120.10.80">
    <property type="entry name" value="Kelch-type beta propeller"/>
    <property type="match status" value="1"/>
</dbReference>
<dbReference type="Proteomes" id="UP000274822">
    <property type="component" value="Unassembled WGS sequence"/>
</dbReference>